<dbReference type="PANTHER" id="PTHR24221">
    <property type="entry name" value="ATP-BINDING CASSETTE SUB-FAMILY B"/>
    <property type="match status" value="1"/>
</dbReference>
<dbReference type="SUPFAM" id="SSF90123">
    <property type="entry name" value="ABC transporter transmembrane region"/>
    <property type="match status" value="1"/>
</dbReference>
<organism evidence="10 11">
    <name type="scientific">Litchfieldella rifensis</name>
    <dbReference type="NCBI Taxonomy" id="762643"/>
    <lineage>
        <taxon>Bacteria</taxon>
        <taxon>Pseudomonadati</taxon>
        <taxon>Pseudomonadota</taxon>
        <taxon>Gammaproteobacteria</taxon>
        <taxon>Oceanospirillales</taxon>
        <taxon>Halomonadaceae</taxon>
        <taxon>Litchfieldella</taxon>
    </lineage>
</organism>
<evidence type="ECO:0000313" key="11">
    <source>
        <dbReference type="Proteomes" id="UP001595579"/>
    </source>
</evidence>
<dbReference type="Gene3D" id="3.40.50.300">
    <property type="entry name" value="P-loop containing nucleotide triphosphate hydrolases"/>
    <property type="match status" value="1"/>
</dbReference>
<feature type="transmembrane region" description="Helical" evidence="7">
    <location>
        <begin position="266"/>
        <end position="284"/>
    </location>
</feature>
<comment type="subcellular location">
    <subcellularLocation>
        <location evidence="1">Cell membrane</location>
        <topology evidence="1">Multi-pass membrane protein</topology>
    </subcellularLocation>
</comment>
<evidence type="ECO:0000256" key="5">
    <source>
        <dbReference type="ARBA" id="ARBA00022989"/>
    </source>
</evidence>
<dbReference type="Gene3D" id="1.20.1560.10">
    <property type="entry name" value="ABC transporter type 1, transmembrane domain"/>
    <property type="match status" value="1"/>
</dbReference>
<dbReference type="PROSITE" id="PS50929">
    <property type="entry name" value="ABC_TM1F"/>
    <property type="match status" value="1"/>
</dbReference>
<evidence type="ECO:0000256" key="3">
    <source>
        <dbReference type="ARBA" id="ARBA00022741"/>
    </source>
</evidence>
<dbReference type="PANTHER" id="PTHR24221:SF654">
    <property type="entry name" value="ATP-BINDING CASSETTE SUB-FAMILY B MEMBER 6"/>
    <property type="match status" value="1"/>
</dbReference>
<protein>
    <submittedName>
        <fullName evidence="10">ABC transporter ATP-binding protein</fullName>
    </submittedName>
</protein>
<evidence type="ECO:0000313" key="10">
    <source>
        <dbReference type="EMBL" id="MFC3285533.1"/>
    </source>
</evidence>
<evidence type="ECO:0000256" key="6">
    <source>
        <dbReference type="ARBA" id="ARBA00023136"/>
    </source>
</evidence>
<dbReference type="PROSITE" id="PS50893">
    <property type="entry name" value="ABC_TRANSPORTER_2"/>
    <property type="match status" value="1"/>
</dbReference>
<evidence type="ECO:0000256" key="4">
    <source>
        <dbReference type="ARBA" id="ARBA00022840"/>
    </source>
</evidence>
<dbReference type="GO" id="GO:0005524">
    <property type="term" value="F:ATP binding"/>
    <property type="evidence" value="ECO:0007669"/>
    <property type="project" value="UniProtKB-KW"/>
</dbReference>
<accession>A0ABV7LUC6</accession>
<proteinExistence type="predicted"/>
<feature type="transmembrane region" description="Helical" evidence="7">
    <location>
        <begin position="158"/>
        <end position="175"/>
    </location>
</feature>
<evidence type="ECO:0000256" key="1">
    <source>
        <dbReference type="ARBA" id="ARBA00004651"/>
    </source>
</evidence>
<dbReference type="InterPro" id="IPR036640">
    <property type="entry name" value="ABC1_TM_sf"/>
</dbReference>
<feature type="transmembrane region" description="Helical" evidence="7">
    <location>
        <begin position="290"/>
        <end position="309"/>
    </location>
</feature>
<keyword evidence="2 7" id="KW-0812">Transmembrane</keyword>
<dbReference type="InterPro" id="IPR011527">
    <property type="entry name" value="ABC1_TM_dom"/>
</dbReference>
<feature type="transmembrane region" description="Helical" evidence="7">
    <location>
        <begin position="75"/>
        <end position="97"/>
    </location>
</feature>
<dbReference type="InterPro" id="IPR003439">
    <property type="entry name" value="ABC_transporter-like_ATP-bd"/>
</dbReference>
<evidence type="ECO:0000259" key="8">
    <source>
        <dbReference type="PROSITE" id="PS50893"/>
    </source>
</evidence>
<keyword evidence="6 7" id="KW-0472">Membrane</keyword>
<keyword evidence="11" id="KW-1185">Reference proteome</keyword>
<sequence>MYKSIKSLYFLLTKEQRKKLLWLQVLVVIMSFAQIASVISIGPFMAIVGDMSRLEGQGVLARLYQGSGLSSPFEFLFWLGIVVLVVLIMAAIVSMYTTWRMCMYGAKVGADISNRLFNYYMQQPWLFHVGGSSSTLTKQIAQECQRVSTGIIKPLMEMNAKLVLSVMMALAIFLYNPVVAIAGLLIFSFSYFILYISVRRRLIKNGRLMSKIQTFRFNIMAEGFGGIKDTLVLGRQKSFIYRFSRTSDEYANAYGITQALGQVPSYAMELIAFGSIIFLVLYLLSVHEGSLGHILPILSVYALAGFKMLPAFQQVYRSISSIRSNIAAFEAIHEDLKASYGQRLVARDSDGEPESTPPLTLNHSIALRNIIFQYPGKDSPALNGLTIDISANKVVGLVGSSGSGKSTAVDILLGLFNPDSGQVLIDGKPLYSLDDRVWKNTVGYVPQSIFLADATIRENIAFGLPPEKINEDRVKKAASLAHLDELLESLSRGLNTRVGERGVQLSGGQRQRIGIARALYCDASVLILDEATSALDGITEKMIMDAIHDLSGSKTIVMIAHRLATVSQCDCIYLMVDGRVVDKGSYEELVGRNEIFQRMAQHV</sequence>
<dbReference type="InterPro" id="IPR027417">
    <property type="entry name" value="P-loop_NTPase"/>
</dbReference>
<dbReference type="InterPro" id="IPR003593">
    <property type="entry name" value="AAA+_ATPase"/>
</dbReference>
<keyword evidence="3" id="KW-0547">Nucleotide-binding</keyword>
<reference evidence="11" key="1">
    <citation type="journal article" date="2019" name="Int. J. Syst. Evol. Microbiol.">
        <title>The Global Catalogue of Microorganisms (GCM) 10K type strain sequencing project: providing services to taxonomists for standard genome sequencing and annotation.</title>
        <authorList>
            <consortium name="The Broad Institute Genomics Platform"/>
            <consortium name="The Broad Institute Genome Sequencing Center for Infectious Disease"/>
            <person name="Wu L."/>
            <person name="Ma J."/>
        </authorList>
    </citation>
    <scope>NUCLEOTIDE SEQUENCE [LARGE SCALE GENOMIC DNA]</scope>
    <source>
        <strain evidence="11">CECT 7698</strain>
    </source>
</reference>
<evidence type="ECO:0000256" key="2">
    <source>
        <dbReference type="ARBA" id="ARBA00022692"/>
    </source>
</evidence>
<dbReference type="Proteomes" id="UP001595579">
    <property type="component" value="Unassembled WGS sequence"/>
</dbReference>
<dbReference type="PROSITE" id="PS00211">
    <property type="entry name" value="ABC_TRANSPORTER_1"/>
    <property type="match status" value="1"/>
</dbReference>
<dbReference type="Pfam" id="PF00005">
    <property type="entry name" value="ABC_tran"/>
    <property type="match status" value="1"/>
</dbReference>
<dbReference type="InterPro" id="IPR039421">
    <property type="entry name" value="Type_1_exporter"/>
</dbReference>
<dbReference type="SUPFAM" id="SSF52540">
    <property type="entry name" value="P-loop containing nucleoside triphosphate hydrolases"/>
    <property type="match status" value="1"/>
</dbReference>
<feature type="transmembrane region" description="Helical" evidence="7">
    <location>
        <begin position="21"/>
        <end position="48"/>
    </location>
</feature>
<keyword evidence="5 7" id="KW-1133">Transmembrane helix</keyword>
<gene>
    <name evidence="10" type="ORF">ACFOEV_18180</name>
</gene>
<dbReference type="Pfam" id="PF00664">
    <property type="entry name" value="ABC_membrane"/>
    <property type="match status" value="1"/>
</dbReference>
<dbReference type="InterPro" id="IPR017871">
    <property type="entry name" value="ABC_transporter-like_CS"/>
</dbReference>
<name>A0ABV7LUC6_9GAMM</name>
<keyword evidence="4 10" id="KW-0067">ATP-binding</keyword>
<evidence type="ECO:0000256" key="7">
    <source>
        <dbReference type="SAM" id="Phobius"/>
    </source>
</evidence>
<feature type="domain" description="ABC transmembrane type-1" evidence="9">
    <location>
        <begin position="25"/>
        <end position="331"/>
    </location>
</feature>
<dbReference type="SMART" id="SM00382">
    <property type="entry name" value="AAA"/>
    <property type="match status" value="1"/>
</dbReference>
<evidence type="ECO:0000259" key="9">
    <source>
        <dbReference type="PROSITE" id="PS50929"/>
    </source>
</evidence>
<dbReference type="EMBL" id="JBHRUG010000031">
    <property type="protein sequence ID" value="MFC3285533.1"/>
    <property type="molecule type" value="Genomic_DNA"/>
</dbReference>
<feature type="domain" description="ABC transporter" evidence="8">
    <location>
        <begin position="365"/>
        <end position="602"/>
    </location>
</feature>
<comment type="caution">
    <text evidence="10">The sequence shown here is derived from an EMBL/GenBank/DDBJ whole genome shotgun (WGS) entry which is preliminary data.</text>
</comment>
<dbReference type="RefSeq" id="WP_386776299.1">
    <property type="nucleotide sequence ID" value="NZ_JBHRUG010000031.1"/>
</dbReference>